<reference evidence="1 2" key="1">
    <citation type="submission" date="2023-08" db="EMBL/GenBank/DDBJ databases">
        <title>Phytohabitans sansha sp. nov., isolated from marine sediment.</title>
        <authorList>
            <person name="Zhao Y."/>
            <person name="Yi K."/>
        </authorList>
    </citation>
    <scope>NUCLEOTIDE SEQUENCE [LARGE SCALE GENOMIC DNA]</scope>
    <source>
        <strain evidence="1 2">ZYX-F-186</strain>
    </source>
</reference>
<accession>A0ABU0ZVB3</accession>
<protein>
    <recommendedName>
        <fullName evidence="3">4Fe-4S Wbl-type domain-containing protein</fullName>
    </recommendedName>
</protein>
<dbReference type="EMBL" id="JAVHUY010000053">
    <property type="protein sequence ID" value="MDQ7910269.1"/>
    <property type="molecule type" value="Genomic_DNA"/>
</dbReference>
<dbReference type="Proteomes" id="UP001230908">
    <property type="component" value="Unassembled WGS sequence"/>
</dbReference>
<evidence type="ECO:0000313" key="2">
    <source>
        <dbReference type="Proteomes" id="UP001230908"/>
    </source>
</evidence>
<proteinExistence type="predicted"/>
<keyword evidence="2" id="KW-1185">Reference proteome</keyword>
<organism evidence="1 2">
    <name type="scientific">Phytohabitans maris</name>
    <dbReference type="NCBI Taxonomy" id="3071409"/>
    <lineage>
        <taxon>Bacteria</taxon>
        <taxon>Bacillati</taxon>
        <taxon>Actinomycetota</taxon>
        <taxon>Actinomycetes</taxon>
        <taxon>Micromonosporales</taxon>
        <taxon>Micromonosporaceae</taxon>
    </lineage>
</organism>
<name>A0ABU0ZVB3_9ACTN</name>
<dbReference type="RefSeq" id="WP_308717520.1">
    <property type="nucleotide sequence ID" value="NZ_JAVHUY010000053.1"/>
</dbReference>
<evidence type="ECO:0008006" key="3">
    <source>
        <dbReference type="Google" id="ProtNLM"/>
    </source>
</evidence>
<comment type="caution">
    <text evidence="1">The sequence shown here is derived from an EMBL/GenBank/DDBJ whole genome shotgun (WGS) entry which is preliminary data.</text>
</comment>
<gene>
    <name evidence="1" type="ORF">RB614_37825</name>
</gene>
<evidence type="ECO:0000313" key="1">
    <source>
        <dbReference type="EMBL" id="MDQ7910269.1"/>
    </source>
</evidence>
<sequence length="85" mass="9388">MRAIAPPSADPALTRWLARQIVRQHTEKPERIDEGAIPLRQLDIASRASGCAQCGDGNDPTCWMLGWARAELAQKPGDPRRDLGR</sequence>